<feature type="compositionally biased region" description="Polar residues" evidence="1">
    <location>
        <begin position="263"/>
        <end position="306"/>
    </location>
</feature>
<evidence type="ECO:0000313" key="3">
    <source>
        <dbReference type="Proteomes" id="UP000054321"/>
    </source>
</evidence>
<feature type="region of interest" description="Disordered" evidence="1">
    <location>
        <begin position="339"/>
        <end position="440"/>
    </location>
</feature>
<dbReference type="Proteomes" id="UP000054321">
    <property type="component" value="Unassembled WGS sequence"/>
</dbReference>
<feature type="region of interest" description="Disordered" evidence="1">
    <location>
        <begin position="160"/>
        <end position="306"/>
    </location>
</feature>
<feature type="region of interest" description="Disordered" evidence="1">
    <location>
        <begin position="52"/>
        <end position="74"/>
    </location>
</feature>
<dbReference type="OrthoDB" id="5377213at2759"/>
<protein>
    <submittedName>
        <fullName evidence="2">Uncharacterized protein</fullName>
    </submittedName>
</protein>
<sequence>MPPPLSLSALLSCSAQRAQTADNPTTASTVRFDVDLWESCFTRLLIERQVSASDTTSGVSHPSPHPPESSTNIAAPHLLSGLAGAAAVVEAQTLAMSSYHGQTLKPRSTKVKPILRKLTQSEKNSLDLDRPAAEQDIMGLYEYGAGRPSYDTAVNQAGRRGYHNRSTSGTSQFSTATSGSGNRSGSFVHPFQQTPRPYTPPPLASYQNSLRESDNSNSPDPTEDEEPQQFPSRRPSNPSTAMPSLSGGTIPAARANPTPHLRIQTSKQSARGPLSTSLASHQSHLSPLSPIDLTSSIDTMTPSTTLRTSFDKGFRLRSRSEVDPRDRVTLVQEARRKFMEKEQAKEEKAAREEIRQREKRNQREAQKIERSHRQSSASDVTRSKRSKSDLTMQNEKQGAGNEELFPQYGDVPGGAAPSGADGQPRRSYSATNNAKKKTHSAWTKLMMWIRTRFIRMKGKKRPPPPAPLYAYGANRG</sequence>
<accession>A0A0C3GQ59</accession>
<proteinExistence type="predicted"/>
<evidence type="ECO:0000256" key="1">
    <source>
        <dbReference type="SAM" id="MobiDB-lite"/>
    </source>
</evidence>
<organism evidence="2 3">
    <name type="scientific">Oidiodendron maius (strain Zn)</name>
    <dbReference type="NCBI Taxonomy" id="913774"/>
    <lineage>
        <taxon>Eukaryota</taxon>
        <taxon>Fungi</taxon>
        <taxon>Dikarya</taxon>
        <taxon>Ascomycota</taxon>
        <taxon>Pezizomycotina</taxon>
        <taxon>Leotiomycetes</taxon>
        <taxon>Leotiomycetes incertae sedis</taxon>
        <taxon>Myxotrichaceae</taxon>
        <taxon>Oidiodendron</taxon>
    </lineage>
</organism>
<feature type="region of interest" description="Disordered" evidence="1">
    <location>
        <begin position="457"/>
        <end position="476"/>
    </location>
</feature>
<dbReference type="AlphaFoldDB" id="A0A0C3GQ59"/>
<dbReference type="EMBL" id="KN832881">
    <property type="protein sequence ID" value="KIM98130.1"/>
    <property type="molecule type" value="Genomic_DNA"/>
</dbReference>
<keyword evidence="3" id="KW-1185">Reference proteome</keyword>
<reference evidence="2 3" key="1">
    <citation type="submission" date="2014-04" db="EMBL/GenBank/DDBJ databases">
        <authorList>
            <consortium name="DOE Joint Genome Institute"/>
            <person name="Kuo A."/>
            <person name="Martino E."/>
            <person name="Perotto S."/>
            <person name="Kohler A."/>
            <person name="Nagy L.G."/>
            <person name="Floudas D."/>
            <person name="Copeland A."/>
            <person name="Barry K.W."/>
            <person name="Cichocki N."/>
            <person name="Veneault-Fourrey C."/>
            <person name="LaButti K."/>
            <person name="Lindquist E.A."/>
            <person name="Lipzen A."/>
            <person name="Lundell T."/>
            <person name="Morin E."/>
            <person name="Murat C."/>
            <person name="Sun H."/>
            <person name="Tunlid A."/>
            <person name="Henrissat B."/>
            <person name="Grigoriev I.V."/>
            <person name="Hibbett D.S."/>
            <person name="Martin F."/>
            <person name="Nordberg H.P."/>
            <person name="Cantor M.N."/>
            <person name="Hua S.X."/>
        </authorList>
    </citation>
    <scope>NUCLEOTIDE SEQUENCE [LARGE SCALE GENOMIC DNA]</scope>
    <source>
        <strain evidence="2 3">Zn</strain>
    </source>
</reference>
<feature type="compositionally biased region" description="Polar residues" evidence="1">
    <location>
        <begin position="229"/>
        <end position="247"/>
    </location>
</feature>
<feature type="compositionally biased region" description="Basic and acidic residues" evidence="1">
    <location>
        <begin position="339"/>
        <end position="372"/>
    </location>
</feature>
<feature type="compositionally biased region" description="Polar residues" evidence="1">
    <location>
        <begin position="205"/>
        <end position="220"/>
    </location>
</feature>
<gene>
    <name evidence="2" type="ORF">OIDMADRAFT_32031</name>
</gene>
<evidence type="ECO:0000313" key="2">
    <source>
        <dbReference type="EMBL" id="KIM98130.1"/>
    </source>
</evidence>
<dbReference type="InParanoid" id="A0A0C3GQ59"/>
<feature type="compositionally biased region" description="Polar residues" evidence="1">
    <location>
        <begin position="164"/>
        <end position="196"/>
    </location>
</feature>
<dbReference type="HOGENOM" id="CLU_029955_0_0_1"/>
<reference evidence="3" key="2">
    <citation type="submission" date="2015-01" db="EMBL/GenBank/DDBJ databases">
        <title>Evolutionary Origins and Diversification of the Mycorrhizal Mutualists.</title>
        <authorList>
            <consortium name="DOE Joint Genome Institute"/>
            <consortium name="Mycorrhizal Genomics Consortium"/>
            <person name="Kohler A."/>
            <person name="Kuo A."/>
            <person name="Nagy L.G."/>
            <person name="Floudas D."/>
            <person name="Copeland A."/>
            <person name="Barry K.W."/>
            <person name="Cichocki N."/>
            <person name="Veneault-Fourrey C."/>
            <person name="LaButti K."/>
            <person name="Lindquist E.A."/>
            <person name="Lipzen A."/>
            <person name="Lundell T."/>
            <person name="Morin E."/>
            <person name="Murat C."/>
            <person name="Riley R."/>
            <person name="Ohm R."/>
            <person name="Sun H."/>
            <person name="Tunlid A."/>
            <person name="Henrissat B."/>
            <person name="Grigoriev I.V."/>
            <person name="Hibbett D.S."/>
            <person name="Martin F."/>
        </authorList>
    </citation>
    <scope>NUCLEOTIDE SEQUENCE [LARGE SCALE GENOMIC DNA]</scope>
    <source>
        <strain evidence="3">Zn</strain>
    </source>
</reference>
<name>A0A0C3GQ59_OIDMZ</name>